<keyword evidence="3" id="KW-0804">Transcription</keyword>
<reference evidence="6 7" key="1">
    <citation type="submission" date="2019-02" db="EMBL/GenBank/DDBJ databases">
        <authorList>
            <person name="Khodamoradi S."/>
            <person name="Hahnke R.L."/>
            <person name="Kaempfer P."/>
            <person name="Schumann P."/>
            <person name="Rohde M."/>
            <person name="Steinert M."/>
            <person name="Luzhetskyy A."/>
            <person name="Wink J."/>
            <person name="Ruckert C."/>
        </authorList>
    </citation>
    <scope>NUCLEOTIDE SEQUENCE [LARGE SCALE GENOMIC DNA]</scope>
    <source>
        <strain evidence="6 7">M2</strain>
    </source>
</reference>
<dbReference type="InterPro" id="IPR036388">
    <property type="entry name" value="WH-like_DNA-bd_sf"/>
</dbReference>
<dbReference type="Proteomes" id="UP000292235">
    <property type="component" value="Chromosome"/>
</dbReference>
<evidence type="ECO:0000313" key="7">
    <source>
        <dbReference type="Proteomes" id="UP000292235"/>
    </source>
</evidence>
<feature type="compositionally biased region" description="Basic and acidic residues" evidence="4">
    <location>
        <begin position="161"/>
        <end position="175"/>
    </location>
</feature>
<sequence>MRGPGGHERSAHTGVGADIGDNRALAASLAIPRLATYFKYVTISTATGGGGAGASDAAPSRVSHDQDCDVFQEVLELVGRRWMGVILFAGARGAQRFSEYRRFIGGISDRMLSQRLKELESLGLLEREVVPTTPVQILYRPSPRGRGLLDALEPLVSWGHAHREDGSAAPEDERVGAGAPTR</sequence>
<dbReference type="PROSITE" id="PS51118">
    <property type="entry name" value="HTH_HXLR"/>
    <property type="match status" value="1"/>
</dbReference>
<dbReference type="KEGG" id="strr:EKD16_15990"/>
<protein>
    <submittedName>
        <fullName evidence="6">HTH-type transcriptional regulator YodB</fullName>
    </submittedName>
</protein>
<dbReference type="InterPro" id="IPR002577">
    <property type="entry name" value="HTH_HxlR"/>
</dbReference>
<keyword evidence="7" id="KW-1185">Reference proteome</keyword>
<gene>
    <name evidence="6" type="primary">yodB1</name>
    <name evidence="6" type="ORF">EKD16_15990</name>
</gene>
<dbReference type="Pfam" id="PF01638">
    <property type="entry name" value="HxlR"/>
    <property type="match status" value="1"/>
</dbReference>
<evidence type="ECO:0000256" key="1">
    <source>
        <dbReference type="ARBA" id="ARBA00023015"/>
    </source>
</evidence>
<feature type="region of interest" description="Disordered" evidence="4">
    <location>
        <begin position="161"/>
        <end position="182"/>
    </location>
</feature>
<evidence type="ECO:0000256" key="3">
    <source>
        <dbReference type="ARBA" id="ARBA00023163"/>
    </source>
</evidence>
<proteinExistence type="predicted"/>
<organism evidence="6 7">
    <name type="scientific">Streptomonospora litoralis</name>
    <dbReference type="NCBI Taxonomy" id="2498135"/>
    <lineage>
        <taxon>Bacteria</taxon>
        <taxon>Bacillati</taxon>
        <taxon>Actinomycetota</taxon>
        <taxon>Actinomycetes</taxon>
        <taxon>Streptosporangiales</taxon>
        <taxon>Nocardiopsidaceae</taxon>
        <taxon>Streptomonospora</taxon>
    </lineage>
</organism>
<accession>A0A4P6Q408</accession>
<dbReference type="PANTHER" id="PTHR33204:SF37">
    <property type="entry name" value="HTH-TYPE TRANSCRIPTIONAL REGULATOR YODB"/>
    <property type="match status" value="1"/>
</dbReference>
<keyword evidence="2" id="KW-0238">DNA-binding</keyword>
<dbReference type="PANTHER" id="PTHR33204">
    <property type="entry name" value="TRANSCRIPTIONAL REGULATOR, MARR FAMILY"/>
    <property type="match status" value="1"/>
</dbReference>
<evidence type="ECO:0000256" key="2">
    <source>
        <dbReference type="ARBA" id="ARBA00023125"/>
    </source>
</evidence>
<dbReference type="EMBL" id="CP036455">
    <property type="protein sequence ID" value="QBI54970.1"/>
    <property type="molecule type" value="Genomic_DNA"/>
</dbReference>
<feature type="domain" description="HTH hxlR-type" evidence="5">
    <location>
        <begin position="68"/>
        <end position="167"/>
    </location>
</feature>
<evidence type="ECO:0000313" key="6">
    <source>
        <dbReference type="EMBL" id="QBI54970.1"/>
    </source>
</evidence>
<dbReference type="Gene3D" id="1.10.10.10">
    <property type="entry name" value="Winged helix-like DNA-binding domain superfamily/Winged helix DNA-binding domain"/>
    <property type="match status" value="1"/>
</dbReference>
<dbReference type="GO" id="GO:0003677">
    <property type="term" value="F:DNA binding"/>
    <property type="evidence" value="ECO:0007669"/>
    <property type="project" value="UniProtKB-KW"/>
</dbReference>
<keyword evidence="1" id="KW-0805">Transcription regulation</keyword>
<evidence type="ECO:0000259" key="5">
    <source>
        <dbReference type="PROSITE" id="PS51118"/>
    </source>
</evidence>
<dbReference type="AlphaFoldDB" id="A0A4P6Q408"/>
<evidence type="ECO:0000256" key="4">
    <source>
        <dbReference type="SAM" id="MobiDB-lite"/>
    </source>
</evidence>
<dbReference type="SUPFAM" id="SSF46785">
    <property type="entry name" value="Winged helix' DNA-binding domain"/>
    <property type="match status" value="1"/>
</dbReference>
<dbReference type="InterPro" id="IPR036390">
    <property type="entry name" value="WH_DNA-bd_sf"/>
</dbReference>
<name>A0A4P6Q408_9ACTN</name>